<protein>
    <submittedName>
        <fullName evidence="1">Uncharacterized protein</fullName>
    </submittedName>
</protein>
<sequence>MCFVGPEESVGPRAGGPRRTGLSTLPVTVLASVVWRTESTRGRAHVRLDALAGPEGGLSYGSPPPCAHPPGTLPCDVHLWADPGVTYRRGLAECADVLVSRTPSPPAGARSRVAHLLVRHPGCLTAAVPEPGRGCWVGVRGGSGGIRYARPETGEFTDRAAPLLVASLVHAWVAAGRAPAALRSIGPADA</sequence>
<dbReference type="Proteomes" id="UP000184286">
    <property type="component" value="Unassembled WGS sequence"/>
</dbReference>
<reference evidence="1 2" key="2">
    <citation type="submission" date="2017-02" db="EMBL/GenBank/DDBJ databases">
        <title>Draft genome sequence of Streptomyces phaeoluteigriseus type strain DSM41896.</title>
        <authorList>
            <person name="Salih T.S."/>
            <person name="Algora Gallardo L."/>
            <person name="Melo Santos T."/>
            <person name="Filgueira Martinez S."/>
            <person name="Herron P.R."/>
        </authorList>
    </citation>
    <scope>NUCLEOTIDE SEQUENCE [LARGE SCALE GENOMIC DNA]</scope>
    <source>
        <strain evidence="1 2">DSM 41896</strain>
    </source>
</reference>
<proteinExistence type="predicted"/>
<dbReference type="EMBL" id="MPOH02000006">
    <property type="protein sequence ID" value="OQD57004.1"/>
    <property type="molecule type" value="Genomic_DNA"/>
</dbReference>
<comment type="caution">
    <text evidence="1">The sequence shown here is derived from an EMBL/GenBank/DDBJ whole genome shotgun (WGS) entry which is preliminary data.</text>
</comment>
<evidence type="ECO:0000313" key="1">
    <source>
        <dbReference type="EMBL" id="OQD57004.1"/>
    </source>
</evidence>
<accession>A0A1V6MX35</accession>
<dbReference type="AlphaFoldDB" id="A0A1V6MX35"/>
<gene>
    <name evidence="1" type="ORF">BM536_006535</name>
</gene>
<evidence type="ECO:0000313" key="2">
    <source>
        <dbReference type="Proteomes" id="UP000184286"/>
    </source>
</evidence>
<reference evidence="2" key="1">
    <citation type="submission" date="2016-11" db="EMBL/GenBank/DDBJ databases">
        <authorList>
            <person name="Schniete J.K."/>
            <person name="Salih T."/>
            <person name="Algora Gallardo L."/>
            <person name="Martinez Fernandez S."/>
            <person name="Herron P.R."/>
        </authorList>
    </citation>
    <scope>NUCLEOTIDE SEQUENCE [LARGE SCALE GENOMIC DNA]</scope>
    <source>
        <strain evidence="2">DSM 41896</strain>
    </source>
</reference>
<name>A0A1V6MX35_9ACTN</name>
<organism evidence="1 2">
    <name type="scientific">Streptomyces phaeoluteigriseus</name>
    <dbReference type="NCBI Taxonomy" id="114686"/>
    <lineage>
        <taxon>Bacteria</taxon>
        <taxon>Bacillati</taxon>
        <taxon>Actinomycetota</taxon>
        <taxon>Actinomycetes</taxon>
        <taxon>Kitasatosporales</taxon>
        <taxon>Streptomycetaceae</taxon>
        <taxon>Streptomyces</taxon>
        <taxon>Streptomyces aurantiacus group</taxon>
    </lineage>
</organism>